<reference evidence="2 4" key="2">
    <citation type="submission" date="2018-10" db="EMBL/GenBank/DDBJ databases">
        <title>Bradyrhizobium sp. nov., effective nodules isolated from peanut in China.</title>
        <authorList>
            <person name="Li Y."/>
        </authorList>
    </citation>
    <scope>NUCLEOTIDE SEQUENCE [LARGE SCALE GENOMIC DNA]</scope>
    <source>
        <strain evidence="2 4">CCBAU 53426</strain>
    </source>
</reference>
<dbReference type="RefSeq" id="WP_128955059.1">
    <property type="nucleotide sequence ID" value="NZ_CP030053.1"/>
</dbReference>
<evidence type="ECO:0000313" key="1">
    <source>
        <dbReference type="EMBL" id="QAU49504.1"/>
    </source>
</evidence>
<keyword evidence="4" id="KW-1185">Reference proteome</keyword>
<organism evidence="1 3">
    <name type="scientific">Bradyrhizobium guangzhouense</name>
    <dbReference type="NCBI Taxonomy" id="1325095"/>
    <lineage>
        <taxon>Bacteria</taxon>
        <taxon>Pseudomonadati</taxon>
        <taxon>Pseudomonadota</taxon>
        <taxon>Alphaproteobacteria</taxon>
        <taxon>Hyphomicrobiales</taxon>
        <taxon>Nitrobacteraceae</taxon>
        <taxon>Bradyrhizobium</taxon>
    </lineage>
</organism>
<dbReference type="EMBL" id="RDQZ01000001">
    <property type="protein sequence ID" value="RXH17624.1"/>
    <property type="molecule type" value="Genomic_DNA"/>
</dbReference>
<dbReference type="AlphaFoldDB" id="A0AAE5X682"/>
<gene>
    <name evidence="2" type="ORF">EAS56_00575</name>
    <name evidence="1" type="ORF">XH91_31865</name>
</gene>
<dbReference type="Proteomes" id="UP000288972">
    <property type="component" value="Chromosome"/>
</dbReference>
<evidence type="ECO:0000313" key="3">
    <source>
        <dbReference type="Proteomes" id="UP000288972"/>
    </source>
</evidence>
<protein>
    <submittedName>
        <fullName evidence="1">Uncharacterized protein</fullName>
    </submittedName>
</protein>
<proteinExistence type="predicted"/>
<dbReference type="EMBL" id="CP030053">
    <property type="protein sequence ID" value="QAU49504.1"/>
    <property type="molecule type" value="Genomic_DNA"/>
</dbReference>
<name>A0AAE5X682_9BRAD</name>
<dbReference type="Proteomes" id="UP000290401">
    <property type="component" value="Unassembled WGS sequence"/>
</dbReference>
<sequence>MGMVAYRGRPFRDLMNANYYPLENMKKSVKKLKASPNIHLPTLEYGQYQLILTPKSKWPQGSAKYWHKEKGRARVDLEVQPNTTPLSRDEPDVVPLTRCALLDACVRKCFNSEPPIPMKTNIITHEENDPGANTHEIRLEWEYEGDSNTPSLLHLTMVCPYKPARDARVQSIEAGEGLSLG</sequence>
<evidence type="ECO:0000313" key="2">
    <source>
        <dbReference type="EMBL" id="RXH17624.1"/>
    </source>
</evidence>
<accession>A0AAE5X682</accession>
<dbReference type="KEGG" id="bgz:XH91_31865"/>
<evidence type="ECO:0000313" key="4">
    <source>
        <dbReference type="Proteomes" id="UP000290401"/>
    </source>
</evidence>
<reference evidence="1 3" key="1">
    <citation type="submission" date="2018-06" db="EMBL/GenBank/DDBJ databases">
        <title>Comparative genomics of rhizobia nodulating Arachis hypogaea in China.</title>
        <authorList>
            <person name="Li Y."/>
        </authorList>
    </citation>
    <scope>NUCLEOTIDE SEQUENCE [LARGE SCALE GENOMIC DNA]</scope>
    <source>
        <strain evidence="1 3">CCBAU 51670</strain>
    </source>
</reference>